<gene>
    <name evidence="1" type="ORF">TGEB3V08_LOCUS5459</name>
</gene>
<proteinExistence type="predicted"/>
<dbReference type="AlphaFoldDB" id="A0A7R9JYC9"/>
<evidence type="ECO:0000313" key="1">
    <source>
        <dbReference type="EMBL" id="CAD7593788.1"/>
    </source>
</evidence>
<protein>
    <submittedName>
        <fullName evidence="1">Uncharacterized protein</fullName>
    </submittedName>
</protein>
<organism evidence="1">
    <name type="scientific">Timema genevievae</name>
    <name type="common">Walking stick</name>
    <dbReference type="NCBI Taxonomy" id="629358"/>
    <lineage>
        <taxon>Eukaryota</taxon>
        <taxon>Metazoa</taxon>
        <taxon>Ecdysozoa</taxon>
        <taxon>Arthropoda</taxon>
        <taxon>Hexapoda</taxon>
        <taxon>Insecta</taxon>
        <taxon>Pterygota</taxon>
        <taxon>Neoptera</taxon>
        <taxon>Polyneoptera</taxon>
        <taxon>Phasmatodea</taxon>
        <taxon>Timematodea</taxon>
        <taxon>Timematoidea</taxon>
        <taxon>Timematidae</taxon>
        <taxon>Timema</taxon>
    </lineage>
</organism>
<name>A0A7R9JYC9_TIMGE</name>
<accession>A0A7R9JYC9</accession>
<reference evidence="1" key="1">
    <citation type="submission" date="2020-11" db="EMBL/GenBank/DDBJ databases">
        <authorList>
            <person name="Tran Van P."/>
        </authorList>
    </citation>
    <scope>NUCLEOTIDE SEQUENCE</scope>
</reference>
<sequence>MENLSLVGVRVIPRYTLIRVATVRMLRQLMLLLLGAAMVAAQRRLALPDPKSCANSTSLHGFLSVSRQSQEFVHQGSKEVARL</sequence>
<dbReference type="EMBL" id="OE841034">
    <property type="protein sequence ID" value="CAD7593788.1"/>
    <property type="molecule type" value="Genomic_DNA"/>
</dbReference>